<evidence type="ECO:0000313" key="2">
    <source>
        <dbReference type="EMBL" id="NBR94057.1"/>
    </source>
</evidence>
<feature type="non-terminal residue" evidence="2">
    <location>
        <position position="220"/>
    </location>
</feature>
<organism evidence="2 3">
    <name type="scientific">Candidatus Fonsibacter lacus</name>
    <dbReference type="NCBI Taxonomy" id="2576439"/>
    <lineage>
        <taxon>Bacteria</taxon>
        <taxon>Pseudomonadati</taxon>
        <taxon>Pseudomonadota</taxon>
        <taxon>Alphaproteobacteria</taxon>
        <taxon>Candidatus Pelagibacterales</taxon>
        <taxon>Candidatus Pelagibacterales incertae sedis</taxon>
        <taxon>Candidatus Fonsibacter</taxon>
    </lineage>
</organism>
<protein>
    <submittedName>
        <fullName evidence="2">ABC transporter permease</fullName>
    </submittedName>
</protein>
<keyword evidence="1" id="KW-0472">Membrane</keyword>
<dbReference type="AlphaFoldDB" id="A0A965GEA1"/>
<feature type="transmembrane region" description="Helical" evidence="1">
    <location>
        <begin position="71"/>
        <end position="93"/>
    </location>
</feature>
<feature type="transmembrane region" description="Helical" evidence="1">
    <location>
        <begin position="191"/>
        <end position="209"/>
    </location>
</feature>
<evidence type="ECO:0000313" key="3">
    <source>
        <dbReference type="Proteomes" id="UP000740727"/>
    </source>
</evidence>
<dbReference type="Proteomes" id="UP000740727">
    <property type="component" value="Unassembled WGS sequence"/>
</dbReference>
<sequence length="220" mass="23641">MIRVFLSEWRKLRRPTLFAGTLGIVFALSVLITSLLFLLLDSEGGNGPRGRVITRDTLALPSGLYLGFTNFAGLLGTIALSVFAAQTALEYTNGTLRNLLVRQPKRIVLLAGKYLSMCSFALLTVLVSAIGSIGISLILSGPKKINTDAWFTSDSFNLLYSNLGNVYLSAIAYGTLGMAVGIILRSPISSIAISLAWLLIVEGILSFTVDGLNKWLPGQL</sequence>
<keyword evidence="1" id="KW-1133">Transmembrane helix</keyword>
<gene>
    <name evidence="2" type="ORF">EBT44_04380</name>
</gene>
<feature type="transmembrane region" description="Helical" evidence="1">
    <location>
        <begin position="16"/>
        <end position="40"/>
    </location>
</feature>
<evidence type="ECO:0000256" key="1">
    <source>
        <dbReference type="SAM" id="Phobius"/>
    </source>
</evidence>
<feature type="transmembrane region" description="Helical" evidence="1">
    <location>
        <begin position="114"/>
        <end position="139"/>
    </location>
</feature>
<dbReference type="PANTHER" id="PTHR37305:SF1">
    <property type="entry name" value="MEMBRANE PROTEIN"/>
    <property type="match status" value="1"/>
</dbReference>
<feature type="transmembrane region" description="Helical" evidence="1">
    <location>
        <begin position="159"/>
        <end position="184"/>
    </location>
</feature>
<dbReference type="EMBL" id="RFXN01000050">
    <property type="protein sequence ID" value="NBR94057.1"/>
    <property type="molecule type" value="Genomic_DNA"/>
</dbReference>
<accession>A0A965GEA1</accession>
<keyword evidence="1" id="KW-0812">Transmembrane</keyword>
<name>A0A965GEA1_9PROT</name>
<dbReference type="Pfam" id="PF12730">
    <property type="entry name" value="ABC2_membrane_4"/>
    <property type="match status" value="1"/>
</dbReference>
<reference evidence="2" key="1">
    <citation type="submission" date="2018-10" db="EMBL/GenBank/DDBJ databases">
        <title>Iterative Subtractive Binning of Freshwater Chronoseries Metagenomes Recovers Nearly Complete Genomes from over Four Hundred Novel Species.</title>
        <authorList>
            <person name="Rodriguez-R L.M."/>
            <person name="Tsementzi D."/>
            <person name="Luo C."/>
            <person name="Konstantinidis K.T."/>
        </authorList>
    </citation>
    <scope>NUCLEOTIDE SEQUENCE</scope>
    <source>
        <strain evidence="2">WB5_2A_028</strain>
    </source>
</reference>
<dbReference type="PANTHER" id="PTHR37305">
    <property type="entry name" value="INTEGRAL MEMBRANE PROTEIN-RELATED"/>
    <property type="match status" value="1"/>
</dbReference>
<comment type="caution">
    <text evidence="2">The sequence shown here is derived from an EMBL/GenBank/DDBJ whole genome shotgun (WGS) entry which is preliminary data.</text>
</comment>
<proteinExistence type="predicted"/>